<evidence type="ECO:0000256" key="5">
    <source>
        <dbReference type="ARBA" id="ARBA00010136"/>
    </source>
</evidence>
<dbReference type="PROSITE" id="PS00626">
    <property type="entry name" value="RCC1_2"/>
    <property type="match status" value="3"/>
</dbReference>
<dbReference type="Gene3D" id="2.20.110.10">
    <property type="entry name" value="Histone H3 K4-specific methyltransferase SET7/9 N-terminal domain"/>
    <property type="match status" value="3"/>
</dbReference>
<dbReference type="InterPro" id="IPR003123">
    <property type="entry name" value="VPS9"/>
</dbReference>
<evidence type="ECO:0000256" key="26">
    <source>
        <dbReference type="PROSITE-ProRule" id="PRU00235"/>
    </source>
</evidence>
<dbReference type="Pfam" id="PF17900">
    <property type="entry name" value="Peptidase_M1_N"/>
    <property type="match status" value="1"/>
</dbReference>
<dbReference type="SUPFAM" id="SSF82185">
    <property type="entry name" value="Histone H3 K4-specific methyltransferase SET7/9 N-terminal domain"/>
    <property type="match status" value="2"/>
</dbReference>
<dbReference type="GO" id="GO:0006508">
    <property type="term" value="P:proteolysis"/>
    <property type="evidence" value="ECO:0007669"/>
    <property type="project" value="UniProtKB-KW"/>
</dbReference>
<dbReference type="Pfam" id="PF11838">
    <property type="entry name" value="ERAP1_C"/>
    <property type="match status" value="1"/>
</dbReference>
<feature type="domain" description="PH" evidence="28">
    <location>
        <begin position="903"/>
        <end position="992"/>
    </location>
</feature>
<dbReference type="GO" id="GO:0031267">
    <property type="term" value="F:small GTPase binding"/>
    <property type="evidence" value="ECO:0007669"/>
    <property type="project" value="TreeGrafter"/>
</dbReference>
<dbReference type="EC" id="3.4.11.14" evidence="20"/>
<evidence type="ECO:0000256" key="4">
    <source>
        <dbReference type="ARBA" id="ARBA00004609"/>
    </source>
</evidence>
<dbReference type="InterPro" id="IPR001849">
    <property type="entry name" value="PH_domain"/>
</dbReference>
<dbReference type="CDD" id="cd09601">
    <property type="entry name" value="M1_APN-Q_like"/>
    <property type="match status" value="1"/>
</dbReference>
<evidence type="ECO:0000256" key="9">
    <source>
        <dbReference type="ARBA" id="ARBA00022490"/>
    </source>
</evidence>
<evidence type="ECO:0000256" key="24">
    <source>
        <dbReference type="PIRSR" id="PIRSR634016-3"/>
    </source>
</evidence>
<dbReference type="Gene3D" id="2.60.40.1910">
    <property type="match status" value="1"/>
</dbReference>
<evidence type="ECO:0000256" key="7">
    <source>
        <dbReference type="ARBA" id="ARBA00022438"/>
    </source>
</evidence>
<dbReference type="Pfam" id="PF00415">
    <property type="entry name" value="RCC1"/>
    <property type="match status" value="3"/>
</dbReference>
<organism evidence="30 31">
    <name type="scientific">Strigamia maritima</name>
    <name type="common">European centipede</name>
    <name type="synonym">Geophilus maritimus</name>
    <dbReference type="NCBI Taxonomy" id="126957"/>
    <lineage>
        <taxon>Eukaryota</taxon>
        <taxon>Metazoa</taxon>
        <taxon>Ecdysozoa</taxon>
        <taxon>Arthropoda</taxon>
        <taxon>Myriapoda</taxon>
        <taxon>Chilopoda</taxon>
        <taxon>Pleurostigmophora</taxon>
        <taxon>Geophilomorpha</taxon>
        <taxon>Linotaeniidae</taxon>
        <taxon>Strigamia</taxon>
    </lineage>
</organism>
<dbReference type="SUPFAM" id="SSF50985">
    <property type="entry name" value="RCC1/BLIP-II"/>
    <property type="match status" value="2"/>
</dbReference>
<dbReference type="InterPro" id="IPR059093">
    <property type="entry name" value="HA_Alsin"/>
</dbReference>
<keyword evidence="10" id="KW-0344">Guanine-nucleotide releasing factor</keyword>
<feature type="region of interest" description="Disordered" evidence="27">
    <location>
        <begin position="1"/>
        <end position="20"/>
    </location>
</feature>
<dbReference type="Pfam" id="PF02204">
    <property type="entry name" value="VPS9"/>
    <property type="match status" value="1"/>
</dbReference>
<dbReference type="PANTHER" id="PTHR46089">
    <property type="entry name" value="ALSIN HOMOLOG"/>
    <property type="match status" value="1"/>
</dbReference>
<evidence type="ECO:0000256" key="2">
    <source>
        <dbReference type="ARBA" id="ARBA00004198"/>
    </source>
</evidence>
<dbReference type="GO" id="GO:0008237">
    <property type="term" value="F:metallopeptidase activity"/>
    <property type="evidence" value="ECO:0007669"/>
    <property type="project" value="UniProtKB-KW"/>
</dbReference>
<dbReference type="eggNOG" id="KOG3221">
    <property type="taxonomic scope" value="Eukaryota"/>
</dbReference>
<keyword evidence="17" id="KW-0482">Metalloprotease</keyword>
<evidence type="ECO:0000256" key="10">
    <source>
        <dbReference type="ARBA" id="ARBA00022658"/>
    </source>
</evidence>
<evidence type="ECO:0000256" key="14">
    <source>
        <dbReference type="ARBA" id="ARBA00022801"/>
    </source>
</evidence>
<keyword evidence="11" id="KW-0645">Protease</keyword>
<evidence type="ECO:0000313" key="30">
    <source>
        <dbReference type="EnsemblMetazoa" id="SMAR008895-PA"/>
    </source>
</evidence>
<dbReference type="InterPro" id="IPR057248">
    <property type="entry name" value="Alsin-like_PH"/>
</dbReference>
<dbReference type="InterPro" id="IPR011993">
    <property type="entry name" value="PH-like_dom_sf"/>
</dbReference>
<dbReference type="InterPro" id="IPR042097">
    <property type="entry name" value="Aminopeptidase_N-like_N_sf"/>
</dbReference>
<feature type="repeat" description="RCC1" evidence="26">
    <location>
        <begin position="509"/>
        <end position="560"/>
    </location>
</feature>
<reference evidence="30" key="2">
    <citation type="submission" date="2015-02" db="UniProtKB">
        <authorList>
            <consortium name="EnsemblMetazoa"/>
        </authorList>
    </citation>
    <scope>IDENTIFICATION</scope>
</reference>
<feature type="compositionally biased region" description="Basic and acidic residues" evidence="27">
    <location>
        <begin position="11"/>
        <end position="20"/>
    </location>
</feature>
<evidence type="ECO:0000259" key="28">
    <source>
        <dbReference type="PROSITE" id="PS50003"/>
    </source>
</evidence>
<dbReference type="Pfam" id="PF24480">
    <property type="entry name" value="TPGS1_C"/>
    <property type="match status" value="1"/>
</dbReference>
<dbReference type="PROSITE" id="PS50012">
    <property type="entry name" value="RCC1_3"/>
    <property type="match status" value="5"/>
</dbReference>
<evidence type="ECO:0000256" key="15">
    <source>
        <dbReference type="ARBA" id="ARBA00022833"/>
    </source>
</evidence>
<dbReference type="FunFam" id="1.10.390.10:FF:000001">
    <property type="entry name" value="Aminopeptidase"/>
    <property type="match status" value="1"/>
</dbReference>
<keyword evidence="13" id="KW-0677">Repeat</keyword>
<dbReference type="FunFam" id="1.25.50.20:FF:000002">
    <property type="entry name" value="Aminopeptidase"/>
    <property type="match status" value="1"/>
</dbReference>
<keyword evidence="12 24" id="KW-0479">Metal-binding</keyword>
<dbReference type="GO" id="GO:0008270">
    <property type="term" value="F:zinc ion binding"/>
    <property type="evidence" value="ECO:0007669"/>
    <property type="project" value="InterPro"/>
</dbReference>
<dbReference type="PRINTS" id="PR00756">
    <property type="entry name" value="ALADIPTASE"/>
</dbReference>
<comment type="catalytic activity">
    <reaction evidence="19">
        <text>Release of an N-terminal amino acid, preferentially alanine, from a wide range of peptides, amides and arylamides.</text>
        <dbReference type="EC" id="3.4.11.14"/>
    </reaction>
</comment>
<evidence type="ECO:0000256" key="12">
    <source>
        <dbReference type="ARBA" id="ARBA00022723"/>
    </source>
</evidence>
<feature type="binding site" evidence="24">
    <location>
        <position position="2003"/>
    </location>
    <ligand>
        <name>Zn(2+)</name>
        <dbReference type="ChEBI" id="CHEBI:29105"/>
        <note>catalytic</note>
    </ligand>
</feature>
<comment type="cofactor">
    <cofactor evidence="24">
        <name>Zn(2+)</name>
        <dbReference type="ChEBI" id="CHEBI:29105"/>
    </cofactor>
    <text evidence="24">Binds 1 zinc ion per subunit.</text>
</comment>
<protein>
    <recommendedName>
        <fullName evidence="6">Pleckstrin homology domain-containing family A member 8</fullName>
        <ecNumber evidence="20">3.4.11.14</ecNumber>
    </recommendedName>
    <alternativeName>
        <fullName evidence="22">Cytosol alanyl aminopeptidase</fullName>
    </alternativeName>
    <alternativeName>
        <fullName evidence="21">Puromycin-sensitive aminopeptidase</fullName>
    </alternativeName>
</protein>
<feature type="repeat" description="RCC1" evidence="26">
    <location>
        <begin position="65"/>
        <end position="116"/>
    </location>
</feature>
<dbReference type="FunFam" id="1.10.3520.10:FF:000001">
    <property type="entry name" value="Pleckstrin domain-containing family A member 8"/>
    <property type="match status" value="1"/>
</dbReference>
<feature type="domain" description="PH" evidence="28">
    <location>
        <begin position="2540"/>
        <end position="2641"/>
    </location>
</feature>
<evidence type="ECO:0000256" key="13">
    <source>
        <dbReference type="ARBA" id="ARBA00022737"/>
    </source>
</evidence>
<dbReference type="Pfam" id="PF01433">
    <property type="entry name" value="Peptidase_M1"/>
    <property type="match status" value="1"/>
</dbReference>
<evidence type="ECO:0000313" key="31">
    <source>
        <dbReference type="Proteomes" id="UP000014500"/>
    </source>
</evidence>
<feature type="repeat" description="RCC1" evidence="26">
    <location>
        <begin position="117"/>
        <end position="182"/>
    </location>
</feature>
<dbReference type="GO" id="GO:0016197">
    <property type="term" value="P:endosomal transport"/>
    <property type="evidence" value="ECO:0007669"/>
    <property type="project" value="TreeGrafter"/>
</dbReference>
<dbReference type="HOGENOM" id="CLU_225357_0_0_1"/>
<dbReference type="Gene3D" id="1.10.390.10">
    <property type="entry name" value="Neutral Protease Domain 2"/>
    <property type="match status" value="1"/>
</dbReference>
<dbReference type="InterPro" id="IPR000408">
    <property type="entry name" value="Reg_chr_condens"/>
</dbReference>
<dbReference type="InterPro" id="IPR037191">
    <property type="entry name" value="VPS9_dom_sf"/>
</dbReference>
<dbReference type="InterPro" id="IPR014830">
    <property type="entry name" value="Glycolipid_transfer_prot_dom"/>
</dbReference>
<evidence type="ECO:0000256" key="1">
    <source>
        <dbReference type="ARBA" id="ARBA00004170"/>
    </source>
</evidence>
<feature type="repeat" description="RCC1" evidence="26">
    <location>
        <begin position="561"/>
        <end position="613"/>
    </location>
</feature>
<feature type="binding site" evidence="24">
    <location>
        <position position="2007"/>
    </location>
    <ligand>
        <name>Zn(2+)</name>
        <dbReference type="ChEBI" id="CHEBI:29105"/>
        <note>catalytic</note>
    </ligand>
</feature>
<dbReference type="SUPFAM" id="SSF63737">
    <property type="entry name" value="Leukotriene A4 hydrolase N-terminal domain"/>
    <property type="match status" value="1"/>
</dbReference>
<dbReference type="FunFam" id="2.30.29.30:FF:000085">
    <property type="entry name" value="Pleckstrin homology domain-containing family A member 8"/>
    <property type="match status" value="1"/>
</dbReference>
<dbReference type="SUPFAM" id="SSF50729">
    <property type="entry name" value="PH domain-like"/>
    <property type="match status" value="2"/>
</dbReference>
<dbReference type="GO" id="GO:0005085">
    <property type="term" value="F:guanyl-nucleotide exchange factor activity"/>
    <property type="evidence" value="ECO:0007669"/>
    <property type="project" value="UniProtKB-KW"/>
</dbReference>
<dbReference type="Gene3D" id="1.20.1050.80">
    <property type="entry name" value="VPS9 domain"/>
    <property type="match status" value="1"/>
</dbReference>
<evidence type="ECO:0000256" key="23">
    <source>
        <dbReference type="PIRSR" id="PIRSR634016-1"/>
    </source>
</evidence>
<feature type="domain" description="VPS9" evidence="29">
    <location>
        <begin position="1497"/>
        <end position="1641"/>
    </location>
</feature>
<dbReference type="InterPro" id="IPR009091">
    <property type="entry name" value="RCC1/BLIP-II"/>
</dbReference>
<evidence type="ECO:0000256" key="27">
    <source>
        <dbReference type="SAM" id="MobiDB-lite"/>
    </source>
</evidence>
<dbReference type="FunFam" id="2.60.40.1910:FF:000002">
    <property type="entry name" value="Aminopeptidase"/>
    <property type="match status" value="1"/>
</dbReference>
<evidence type="ECO:0000256" key="20">
    <source>
        <dbReference type="ARBA" id="ARBA00066316"/>
    </source>
</evidence>
<feature type="repeat" description="RCC1" evidence="26">
    <location>
        <begin position="183"/>
        <end position="232"/>
    </location>
</feature>
<dbReference type="EMBL" id="JH431865">
    <property type="status" value="NOT_ANNOTATED_CDS"/>
    <property type="molecule type" value="Genomic_DNA"/>
</dbReference>
<evidence type="ECO:0000256" key="11">
    <source>
        <dbReference type="ARBA" id="ARBA00022670"/>
    </source>
</evidence>
<feature type="compositionally biased region" description="Polar residues" evidence="27">
    <location>
        <begin position="1"/>
        <end position="10"/>
    </location>
</feature>
<dbReference type="SUPFAM" id="SSF109993">
    <property type="entry name" value="VPS9 domain"/>
    <property type="match status" value="1"/>
</dbReference>
<sequence>MSPLISNNFRNEMKNENSPKKNVEGEAHLWRGFGESVILTRLPNLFDVIKIASGQNHSLILTRSGDVFSTGNNSYGQLGNGIRSDTIETPLKIATIHEKCVDIACGSHHSAAVDKNGHIYVWGNNENSQCAVENAQFVLIPTVVTFPQFTEHCVHGYKKTLPELRVARVSCGESHTVVLTSEREIWTWGHGPAMGLLSTSHTVKPQRLDFLRGRNIISISCGGYHTVALLSSIVIEELGEMKETVENEHFSCPLCNPHSGDDEPNEFGRCPLGLPLKKEPNVEEEEIESVRNVEDENSVANLNSSVEENVSNQTEQLKDETTLVQKRKSAPPFIDTQSAKEFLAQRLSSITSVISPGISSTSKDPAFVYEAATDAIRQNVSVLTNMVVSGVKNTVDKFGFVSKQFSRDYDSASGTSVDLDEDNSSVGTDFEVLDEASITQHPFLLNLAYTCRRGIESRAKSLRSEAKRKLSRSSRCGSLDASLHATDVDGESISCRLQNPVKNNPLMSTEVWTWGRGNMGQLGQGDGMERVQPCCINILKCKGVIKVDAGSCHTVALTAGGQVYVWGYNSHGQLGNPNRTNPGYSPQILNLESSAVVWDVAAGNKHTVLLADRGLNTEIYYCGKQEGPLVGVEVDGPVPLSGAIGTNTPEIISISGCDSNVRQVFAGGLSCGCISDNTLPSTAITIRELCAAERCFYQTLTLFKDTVLDPLCNDSSYSTIMASSLGVSVEALVTHFKRLWHQVALNNLTLGVTMRLPPMQSSVSQLVDNLDDWVAAFENYAAVYLDLYACDGLSFCAKTASSFFSKTQPFKEDKCIVDVLARFLEEPFRRMFEYQRSFDVLAAQYKQMSIANFRETEVSKCFATLTAIFQREKVVADKTRQFWENCSQKLADNIRTPHRRLLHESKTNPLILSGSGRFSSNWFILLNDVLIHSQFSSYTEYTLPLIWVDILSDTDILQNAFTMMMPEETLTVSCPNTQEKTEWICALNQAIRASLAKTKGSTRRLHHSMNAGDQRLSAALNRTGTYKFVKKSHLQSATYTGTWLCAKLHGQGELTWPDGRKFVGKFKQNIQCGDGLYVVPSDEGNTISDGMWQDGKMNGLGSIRYPNKDLYEGYFKDGMCHGHGVFKKGQFMTSAASMYIGEWAFGHKNGYGVMDEIITGEKYMGLWQDDQRHGNGLVVTLDGVYYEGMFAQNKMMGHGLVIFEDDSWYEGEFNGAAGFGGKGTLTFASGDKIEGNFTGSRSEGIKVNGTLHKATANQNHDSTKPAFFASLCVSADQKWTDIFRHCYQVFGVDENHTIDSSELTQRVWETVAAVVSKWRERLSRSSAKGCSVVQDLDGLDRIPQIVKDERLTLEKYREIQTYLNKAFSCSYHPLGKLMEGLVDVYRATYIGVGAHPRLLTHAVAEVNSFIQRVYRIVCILFPNLPPNGQEMKVKPATVVITDDSDDEEEVEVDVVTPSGLVLPYLLPQIYPPLFTLYALHNEKDDDRYWQTLLKWNRQSDLSLMAFLGVENKFWFTGNDEPRKMLSSIKDEHFSKAVDMLQHLSTTFSPEEKLKVIYKTFQEITKEVQSCLGEEFIWTMDDLFPVFQYVVVRARIRHLGSEVLLIDDLMETHLQHGELGIMFTTLKACYFQVKKEQNMMMKFGYSLVAFCCIGCFIKSNALRISPRLLPFFCSPLNFLRAASSSTSPSIKPRNMPSANVKPFEHLPKTVIPKHYAITLQPDLIKFTTFGKQTVQLDVVESVDKIVLNSLDVTIESVEVKTANGTVVEHTSTEIDAENEIATLRFASAIPLGKAELNMKFVSILNDKLKGLYRSQYATPTGETRYAAVTQFEPTYARYAFPCWDEPALKATFDITMVVPNDRVALSNMNVISDTPLDGDTDLRVVKFATTPIMSTYLVACIVGEYDYCEGKSSDGVLVRVYTPVGKKEQGKFSCDVAVKVLPFYKNYFNVAYPLSKLDLIAIPDFASGAMENWGLVTYRETALLVDAKNTSTSSKQWIALIVSHELAHQWFGNLVTMEWWTHLWLNEGFATWIEFLCVDHLFPHFDIWTQFVTETLVPALNLDALRNSHPIEVPVGHPSEVDEIFDNISYNKGASVIRMLHSFIGDEDFRKGMNHYLTKYQYSNTITEDLWASLEHASGKPVAEVMNTWTKQMGFPLIKVAARHEGTSRILTLTQEKFCADNKPEGNSSQWMVPINLSSSRQPNQVAEKFLLDSKSAEVVIEHVSPEDWVKVNMGAIGYYRVQYPTEILASFLPAIRDQTLPPLDRISLHDDLFALVQCGQSSTVDVLKLMEAFVNETNYNVWNCINDTAGHLSVLLSHTPHLNSFRAFGRRLFGPVSQLVGWDPKANEGHMDALLRSLVLMRLALFRDPAVIAEAKRRFDEHVSGVHTLPADLRAPVYRAVLSQGDENTLATMLKLYKDNELHEERNRISRALGSLPTPALLQRVLDFAMSDNVRTQDKVFVIISVALNNDGRDLTWEFFKKNVDKISELYGGGFLITALVKHLTENFASEEKAREVEKFFTEHKLAGAERSVQQSVEKIRLNADWLNRDEEKIGQWLNVNTWQPRWFILDNGILAYYKSQEEVNQGCKGSINLTACEIAVHPTDNTRLDLIIPSEQHFYLKAPTPQERQQWLVALGSAKACLNRRKKKHGIEENPDALKSKKSEVRLYCDLLMQQVHTIKMAATQSETPDIERLNEATSLLSATCDTFIKSLEECVKLANANFTYELPHQHITDSALPALPPLTNVATKKISKSGTNFHTNSSESSCIQVQNIHDSSRSFSCSDISANSITFYEEKEGMDENCSEDQHTTRVPTFFSILQVSFISVVPDERQFIPTKIFLEACRSLTSIFDILGSTTFLPVKLDLNGNINKLYKKYEKNVDGFSTIQELIHSEIDSKTTRSSNSATDALLWLKRGLAFIFEILNIFLSGEQNFTTCGFMAYDKTLKPYHGWVLRGAFALASKALPYRKDFITCLALSNKQIERSIIEEQVFSDCKYFYKNNQVFVAILFTECSKVGQLLQNAVITLMETKPENPIEYLALHYEWEPEKTTHVRQAAQLLTQLHYSHKEFIYKVHKAYLIVSQCPAQQGLKGLTGDVQMDLLRLLTKGCPEREVLRLMERLYCRATEVVPFSVFRSSAITCLIFQEYVKEVTELYKLLDLSGEGQARRSVCDTLLTRLWNACLRNSNNEGDGKAEARTILSNESDFREILQKHRENDKKISFETFLSQSMDIFLMKITNQ</sequence>
<dbReference type="InterPro" id="IPR051984">
    <property type="entry name" value="Alsin"/>
</dbReference>
<dbReference type="Pfam" id="PF25383">
    <property type="entry name" value="PH_alsin"/>
    <property type="match status" value="1"/>
</dbReference>
<dbReference type="GO" id="GO:0016285">
    <property type="term" value="F:alanyl aminopeptidase activity"/>
    <property type="evidence" value="ECO:0007669"/>
    <property type="project" value="UniProtKB-EC"/>
</dbReference>
<dbReference type="eggNOG" id="KOG1046">
    <property type="taxonomic scope" value="Eukaryota"/>
</dbReference>
<dbReference type="InterPro" id="IPR034016">
    <property type="entry name" value="M1_APN-typ"/>
</dbReference>
<keyword evidence="8" id="KW-0813">Transport</keyword>
<dbReference type="Pfam" id="PF00169">
    <property type="entry name" value="PH"/>
    <property type="match status" value="1"/>
</dbReference>
<dbReference type="SUPFAM" id="SSF55486">
    <property type="entry name" value="Metalloproteases ('zincins'), catalytic domain"/>
    <property type="match status" value="1"/>
</dbReference>
<dbReference type="InterPro" id="IPR014782">
    <property type="entry name" value="Peptidase_M1_dom"/>
</dbReference>
<keyword evidence="16" id="KW-0333">Golgi apparatus</keyword>
<dbReference type="GO" id="GO:0005886">
    <property type="term" value="C:plasma membrane"/>
    <property type="evidence" value="ECO:0007669"/>
    <property type="project" value="UniProtKB-SubCell"/>
</dbReference>
<evidence type="ECO:0000256" key="8">
    <source>
        <dbReference type="ARBA" id="ARBA00022448"/>
    </source>
</evidence>
<keyword evidence="18" id="KW-0472">Membrane</keyword>
<dbReference type="InterPro" id="IPR001930">
    <property type="entry name" value="Peptidase_M1"/>
</dbReference>
<comment type="subcellular location">
    <subcellularLocation>
        <location evidence="4">Cell membrane</location>
        <topology evidence="4">Lipid-anchor</topology>
        <topology evidence="4">GPI-anchor</topology>
    </subcellularLocation>
    <subcellularLocation>
        <location evidence="3">Cytoplasm</location>
    </subcellularLocation>
    <subcellularLocation>
        <location evidence="2">Golgi apparatus</location>
        <location evidence="2">trans-Golgi network membrane</location>
    </subcellularLocation>
    <subcellularLocation>
        <location evidence="1">Membrane</location>
        <topology evidence="1">Peripheral membrane protein</topology>
    </subcellularLocation>
</comment>
<dbReference type="PROSITE" id="PS50003">
    <property type="entry name" value="PH_DOMAIN"/>
    <property type="match status" value="2"/>
</dbReference>
<dbReference type="Gene3D" id="1.10.3520.10">
    <property type="entry name" value="Glycolipid transfer protein"/>
    <property type="match status" value="1"/>
</dbReference>
<evidence type="ECO:0000256" key="6">
    <source>
        <dbReference type="ARBA" id="ARBA00016588"/>
    </source>
</evidence>
<dbReference type="PROSITE" id="PS51205">
    <property type="entry name" value="VPS9"/>
    <property type="match status" value="1"/>
</dbReference>
<dbReference type="Gene3D" id="2.130.10.30">
    <property type="entry name" value="Regulator of chromosome condensation 1/beta-lactamase-inhibitor protein II"/>
    <property type="match status" value="2"/>
</dbReference>
<dbReference type="Proteomes" id="UP000014500">
    <property type="component" value="Unassembled WGS sequence"/>
</dbReference>
<evidence type="ECO:0000256" key="21">
    <source>
        <dbReference type="ARBA" id="ARBA00074113"/>
    </source>
</evidence>
<keyword evidence="15 24" id="KW-0862">Zinc</keyword>
<dbReference type="eggNOG" id="KOG1426">
    <property type="taxonomic scope" value="Eukaryota"/>
</dbReference>
<dbReference type="EnsemblMetazoa" id="SMAR008895-RA">
    <property type="protein sequence ID" value="SMAR008895-PA"/>
    <property type="gene ID" value="SMAR008895"/>
</dbReference>
<dbReference type="PANTHER" id="PTHR46089:SF2">
    <property type="entry name" value="ALSIN HOMOLOG"/>
    <property type="match status" value="1"/>
</dbReference>
<reference evidence="31" key="1">
    <citation type="submission" date="2011-05" db="EMBL/GenBank/DDBJ databases">
        <authorList>
            <person name="Richards S.R."/>
            <person name="Qu J."/>
            <person name="Jiang H."/>
            <person name="Jhangiani S.N."/>
            <person name="Agravi P."/>
            <person name="Goodspeed R."/>
            <person name="Gross S."/>
            <person name="Mandapat C."/>
            <person name="Jackson L."/>
            <person name="Mathew T."/>
            <person name="Pu L."/>
            <person name="Thornton R."/>
            <person name="Saada N."/>
            <person name="Wilczek-Boney K.B."/>
            <person name="Lee S."/>
            <person name="Kovar C."/>
            <person name="Wu Y."/>
            <person name="Scherer S.E."/>
            <person name="Worley K.C."/>
            <person name="Muzny D.M."/>
            <person name="Gibbs R."/>
        </authorList>
    </citation>
    <scope>NUCLEOTIDE SEQUENCE</scope>
    <source>
        <strain evidence="31">Brora</strain>
    </source>
</reference>
<dbReference type="GO" id="GO:0120013">
    <property type="term" value="F:lipid transfer activity"/>
    <property type="evidence" value="ECO:0007669"/>
    <property type="project" value="InterPro"/>
</dbReference>
<feature type="binding site" evidence="24">
    <location>
        <position position="2026"/>
    </location>
    <ligand>
        <name>Zn(2+)</name>
        <dbReference type="ChEBI" id="CHEBI:29105"/>
        <note>catalytic</note>
    </ligand>
</feature>
<comment type="similarity">
    <text evidence="5">Belongs to the peptidase M1 family.</text>
</comment>
<evidence type="ECO:0000256" key="18">
    <source>
        <dbReference type="ARBA" id="ARBA00023136"/>
    </source>
</evidence>
<evidence type="ECO:0000256" key="25">
    <source>
        <dbReference type="PIRSR" id="PIRSR634016-4"/>
    </source>
</evidence>
<keyword evidence="7" id="KW-0031">Aminopeptidase</keyword>
<evidence type="ECO:0000256" key="3">
    <source>
        <dbReference type="ARBA" id="ARBA00004496"/>
    </source>
</evidence>
<dbReference type="Pfam" id="PF08718">
    <property type="entry name" value="GLTP"/>
    <property type="match status" value="1"/>
</dbReference>
<dbReference type="Pfam" id="PF02493">
    <property type="entry name" value="MORN"/>
    <property type="match status" value="7"/>
</dbReference>
<dbReference type="InterPro" id="IPR036497">
    <property type="entry name" value="GLTP_sf"/>
</dbReference>
<proteinExistence type="inferred from homology"/>
<dbReference type="Pfam" id="PF26202">
    <property type="entry name" value="HA_Alsin"/>
    <property type="match status" value="1"/>
</dbReference>
<evidence type="ECO:0000259" key="29">
    <source>
        <dbReference type="PROSITE" id="PS51205"/>
    </source>
</evidence>
<dbReference type="InterPro" id="IPR057632">
    <property type="entry name" value="TPGS1_C"/>
</dbReference>
<keyword evidence="31" id="KW-1185">Reference proteome</keyword>
<evidence type="ECO:0000256" key="16">
    <source>
        <dbReference type="ARBA" id="ARBA00023034"/>
    </source>
</evidence>
<feature type="site" description="Transition state stabilizer" evidence="25">
    <location>
        <position position="2089"/>
    </location>
</feature>
<dbReference type="InterPro" id="IPR024571">
    <property type="entry name" value="ERAP1-like_C_dom"/>
</dbReference>
<dbReference type="Gene3D" id="2.30.29.30">
    <property type="entry name" value="Pleckstrin-homology domain (PH domain)/Phosphotyrosine-binding domain (PTB)"/>
    <property type="match status" value="2"/>
</dbReference>
<evidence type="ECO:0000256" key="22">
    <source>
        <dbReference type="ARBA" id="ARBA00081993"/>
    </source>
</evidence>
<dbReference type="eggNOG" id="KOG0231">
    <property type="taxonomic scope" value="Eukaryota"/>
</dbReference>
<dbReference type="Gene3D" id="1.25.50.20">
    <property type="match status" value="1"/>
</dbReference>
<evidence type="ECO:0000256" key="19">
    <source>
        <dbReference type="ARBA" id="ARBA00052895"/>
    </source>
</evidence>
<accession>T1J5J3</accession>
<name>T1J5J3_STRMM</name>
<keyword evidence="9" id="KW-0963">Cytoplasm</keyword>
<dbReference type="SUPFAM" id="SSF110004">
    <property type="entry name" value="Glycolipid transfer protein, GLTP"/>
    <property type="match status" value="1"/>
</dbReference>
<dbReference type="FunFam" id="2.60.40.1730:FF:000002">
    <property type="entry name" value="Aminopeptidase"/>
    <property type="match status" value="1"/>
</dbReference>
<feature type="active site" description="Proton acceptor" evidence="23">
    <location>
        <position position="2004"/>
    </location>
</feature>
<dbReference type="Pfam" id="PF13540">
    <property type="entry name" value="RCC1_2"/>
    <property type="match status" value="1"/>
</dbReference>
<dbReference type="GO" id="GO:0005794">
    <property type="term" value="C:Golgi apparatus"/>
    <property type="evidence" value="ECO:0007669"/>
    <property type="project" value="UniProtKB-SubCell"/>
</dbReference>
<keyword evidence="14" id="KW-0378">Hydrolase</keyword>
<dbReference type="InterPro" id="IPR045357">
    <property type="entry name" value="Aminopeptidase_N-like_N"/>
</dbReference>
<dbReference type="SMART" id="SM00698">
    <property type="entry name" value="MORN"/>
    <property type="match status" value="6"/>
</dbReference>
<dbReference type="InterPro" id="IPR027268">
    <property type="entry name" value="Peptidase_M4/M1_CTD_sf"/>
</dbReference>
<dbReference type="Gene3D" id="2.60.40.1730">
    <property type="entry name" value="tricorn interacting facor f3 domain"/>
    <property type="match status" value="1"/>
</dbReference>
<dbReference type="InterPro" id="IPR003409">
    <property type="entry name" value="MORN"/>
</dbReference>
<evidence type="ECO:0000256" key="17">
    <source>
        <dbReference type="ARBA" id="ARBA00023049"/>
    </source>
</evidence>
<dbReference type="STRING" id="126957.T1J5J3"/>
<dbReference type="SMART" id="SM00233">
    <property type="entry name" value="PH"/>
    <property type="match status" value="2"/>
</dbReference>